<sequence>MEEVFEKKMSLDKEQEEKEEQPEILEFNFDLKEKLQTEILFVGLFGLGNLFIQSKIKKISQKIGNINFDRRKQRALADIYKTEKGQIALLFNEEVPVNKDYNLSDSLKNYIEYQQILILDQFHENHFDTRHKKEISQNLRVVSSSLAKQSNQMEIADQLEVGIPVKGLAADLLMGCEYDQKLGQLYLGIVQEYEYNLESLNVFNPILKLYTQLDNKTDVQEVKKDIKKYNNQRFSTGIYI</sequence>
<reference evidence="1 2" key="1">
    <citation type="journal article" date="2015" name="Sci. Rep.">
        <title>Genome of the facultative scuticociliatosis pathogen Pseudocohnilembus persalinus provides insight into its virulence through horizontal gene transfer.</title>
        <authorList>
            <person name="Xiong J."/>
            <person name="Wang G."/>
            <person name="Cheng J."/>
            <person name="Tian M."/>
            <person name="Pan X."/>
            <person name="Warren A."/>
            <person name="Jiang C."/>
            <person name="Yuan D."/>
            <person name="Miao W."/>
        </authorList>
    </citation>
    <scope>NUCLEOTIDE SEQUENCE [LARGE SCALE GENOMIC DNA]</scope>
    <source>
        <strain evidence="1">36N120E</strain>
    </source>
</reference>
<accession>A0A0V0QE62</accession>
<keyword evidence="2" id="KW-1185">Reference proteome</keyword>
<proteinExistence type="predicted"/>
<dbReference type="EMBL" id="LDAU01000187">
    <property type="protein sequence ID" value="KRX00505.1"/>
    <property type="molecule type" value="Genomic_DNA"/>
</dbReference>
<evidence type="ECO:0000313" key="1">
    <source>
        <dbReference type="EMBL" id="KRX00505.1"/>
    </source>
</evidence>
<comment type="caution">
    <text evidence="1">The sequence shown here is derived from an EMBL/GenBank/DDBJ whole genome shotgun (WGS) entry which is preliminary data.</text>
</comment>
<dbReference type="OMA" id="NQMEIAD"/>
<evidence type="ECO:0000313" key="2">
    <source>
        <dbReference type="Proteomes" id="UP000054937"/>
    </source>
</evidence>
<gene>
    <name evidence="1" type="ORF">PPERSA_06148</name>
</gene>
<protein>
    <submittedName>
        <fullName evidence="1">Uncharacterized protein</fullName>
    </submittedName>
</protein>
<dbReference type="InParanoid" id="A0A0V0QE62"/>
<dbReference type="AlphaFoldDB" id="A0A0V0QE62"/>
<organism evidence="1 2">
    <name type="scientific">Pseudocohnilembus persalinus</name>
    <name type="common">Ciliate</name>
    <dbReference type="NCBI Taxonomy" id="266149"/>
    <lineage>
        <taxon>Eukaryota</taxon>
        <taxon>Sar</taxon>
        <taxon>Alveolata</taxon>
        <taxon>Ciliophora</taxon>
        <taxon>Intramacronucleata</taxon>
        <taxon>Oligohymenophorea</taxon>
        <taxon>Scuticociliatia</taxon>
        <taxon>Philasterida</taxon>
        <taxon>Pseudocohnilembidae</taxon>
        <taxon>Pseudocohnilembus</taxon>
    </lineage>
</organism>
<dbReference type="Proteomes" id="UP000054937">
    <property type="component" value="Unassembled WGS sequence"/>
</dbReference>
<name>A0A0V0QE62_PSEPJ</name>